<protein>
    <submittedName>
        <fullName evidence="1">Uncharacterized protein</fullName>
    </submittedName>
</protein>
<reference evidence="1" key="1">
    <citation type="journal article" date="2021" name="New Phytol.">
        <title>Evolutionary innovations through gain and loss of genes in the ectomycorrhizal Boletales.</title>
        <authorList>
            <person name="Wu G."/>
            <person name="Miyauchi S."/>
            <person name="Morin E."/>
            <person name="Kuo A."/>
            <person name="Drula E."/>
            <person name="Varga T."/>
            <person name="Kohler A."/>
            <person name="Feng B."/>
            <person name="Cao Y."/>
            <person name="Lipzen A."/>
            <person name="Daum C."/>
            <person name="Hundley H."/>
            <person name="Pangilinan J."/>
            <person name="Johnson J."/>
            <person name="Barry K."/>
            <person name="LaButti K."/>
            <person name="Ng V."/>
            <person name="Ahrendt S."/>
            <person name="Min B."/>
            <person name="Choi I.G."/>
            <person name="Park H."/>
            <person name="Plett J.M."/>
            <person name="Magnuson J."/>
            <person name="Spatafora J.W."/>
            <person name="Nagy L.G."/>
            <person name="Henrissat B."/>
            <person name="Grigoriev I.V."/>
            <person name="Yang Z.L."/>
            <person name="Xu J."/>
            <person name="Martin F.M."/>
        </authorList>
    </citation>
    <scope>NUCLEOTIDE SEQUENCE</scope>
    <source>
        <strain evidence="1">KUC20120723A-06</strain>
    </source>
</reference>
<evidence type="ECO:0000313" key="1">
    <source>
        <dbReference type="EMBL" id="KAH7923556.1"/>
    </source>
</evidence>
<sequence>MAQGPPTPPPMSATELQDEARDSILNAGESSARTAPGSSSAPTSVTANAPAQTSAVQDIYQQLFPRIVDLVSRGEFVEITRLAEGYDLNSEGDRSYSRLLLIAPLVLSYLVLDDLAPAQFALTRLPDNLASHPLSRILTRLLASTCDRKYENIYARAQDLFSISQQPDFPDSDLAKVVASMITTFVDTFRHRTFALLSRAYASLPISAAQIYLGLGSEEIISIATNTNWQYDAPSQTLHSISSTQVQNIATVATSAPSGLSTFHLVATGLTRLEF</sequence>
<comment type="caution">
    <text evidence="1">The sequence shown here is derived from an EMBL/GenBank/DDBJ whole genome shotgun (WGS) entry which is preliminary data.</text>
</comment>
<evidence type="ECO:0000313" key="2">
    <source>
        <dbReference type="Proteomes" id="UP000790709"/>
    </source>
</evidence>
<accession>A0ACB8BCM5</accession>
<organism evidence="1 2">
    <name type="scientific">Leucogyrophana mollusca</name>
    <dbReference type="NCBI Taxonomy" id="85980"/>
    <lineage>
        <taxon>Eukaryota</taxon>
        <taxon>Fungi</taxon>
        <taxon>Dikarya</taxon>
        <taxon>Basidiomycota</taxon>
        <taxon>Agaricomycotina</taxon>
        <taxon>Agaricomycetes</taxon>
        <taxon>Agaricomycetidae</taxon>
        <taxon>Boletales</taxon>
        <taxon>Boletales incertae sedis</taxon>
        <taxon>Leucogyrophana</taxon>
    </lineage>
</organism>
<gene>
    <name evidence="1" type="ORF">BV22DRAFT_1036186</name>
</gene>
<keyword evidence="2" id="KW-1185">Reference proteome</keyword>
<dbReference type="Proteomes" id="UP000790709">
    <property type="component" value="Unassembled WGS sequence"/>
</dbReference>
<proteinExistence type="predicted"/>
<dbReference type="EMBL" id="MU266449">
    <property type="protein sequence ID" value="KAH7923556.1"/>
    <property type="molecule type" value="Genomic_DNA"/>
</dbReference>
<name>A0ACB8BCM5_9AGAM</name>